<accession>A0A8E8RB02</accession>
<proteinExistence type="predicted"/>
<dbReference type="InterPro" id="IPR002630">
    <property type="entry name" value="Orbi_NS1"/>
</dbReference>
<protein>
    <recommendedName>
        <fullName evidence="1">Non-structural protein NS1</fullName>
    </recommendedName>
</protein>
<dbReference type="EMBL" id="MW815110">
    <property type="protein sequence ID" value="QWF36635.1"/>
    <property type="molecule type" value="Genomic_RNA"/>
</dbReference>
<name>A0A8E8RB02_9REOV</name>
<sequence length="591" mass="68138">MAKLLETFQLSEEEQSAIELFDVLKRYFVCGHRGGECRMFGVCAKQQFDYVIDRCVERHDRDAAQRIARLAMQSINAQRDVWCAVLNNVEQDQVDLNHECEVLKNQVTDLCDDLRFEEYLATLGPRNRAETYHYIDDSASLVHAFYIPTYRGEQMIIPIMMRLGRFVICFCEKSVNEVPNFLSPVSEQGRTITREIWNQVRALNLGTCSFTGSNAAPTQLVFLPNDLAPLMLNAQSKAKLLRTLDMDKKFIDQISVGQAHRFFFQRFGIDGFSMMDLNTILNTPICEGMSILQLQWVRAKGCLDHHFLPIVLIRQFLRNEYFAGERAMHPLARWFLCGETSICQLCYLRNTLQTHLTLIDTRMHDYGEDCVVRSARILSHGTSAEFAFPTLHDGEVVTRVGEHWVALKCANVKQAVITTLTLICKYLRSDGFDNPDARTAALFAIGRTFLYWMPTGFEMMTLFRCLAYIMFDRVYEEEFNLLDWCDLGEFLRIMLTPFDEGYTVRSYMRATLLRASIYACMLAKSHEVRATSHIHQVNVPPVEEIDVLNTGDGMIAGGSRNFGQYRMNITREYRSQITCPQFLPERFNQMD</sequence>
<organism evidence="2">
    <name type="scientific">Mudumu virus</name>
    <dbReference type="NCBI Taxonomy" id="2841875"/>
    <lineage>
        <taxon>Viruses</taxon>
        <taxon>Riboviria</taxon>
        <taxon>Orthornavirae</taxon>
        <taxon>Duplornaviricota</taxon>
        <taxon>Resentoviricetes</taxon>
        <taxon>Reovirales</taxon>
        <taxon>Sedoreoviridae</taxon>
        <taxon>Orbivirus</taxon>
    </lineage>
</organism>
<evidence type="ECO:0000313" key="2">
    <source>
        <dbReference type="EMBL" id="QWF36635.1"/>
    </source>
</evidence>
<reference evidence="2" key="1">
    <citation type="submission" date="2021-03" db="EMBL/GenBank/DDBJ databases">
        <title>New orbiviruses detected in biting midges and mosquitoes from the Zambezi region, Namibia.</title>
        <authorList>
            <person name="Guggemos H.D."/>
            <person name="Fendt M."/>
            <person name="Hermanns K."/>
            <person name="Hieke C."/>
            <person name="Heyde V."/>
            <person name="Mfune J.K.E."/>
            <person name="Borgemeister C."/>
            <person name="Junglen S."/>
        </authorList>
    </citation>
    <scope>NUCLEOTIDE SEQUENCE</scope>
    <source>
        <strain evidence="2">CP67-NA-2018</strain>
    </source>
</reference>
<evidence type="ECO:0000256" key="1">
    <source>
        <dbReference type="ARBA" id="ARBA00014071"/>
    </source>
</evidence>
<dbReference type="Pfam" id="PF01718">
    <property type="entry name" value="Orbi_NS1"/>
    <property type="match status" value="1"/>
</dbReference>
<gene>
    <name evidence="2" type="primary">NS1</name>
</gene>